<dbReference type="AlphaFoldDB" id="A0A1P8U4K2"/>
<keyword evidence="1" id="KW-0812">Transmembrane</keyword>
<keyword evidence="1" id="KW-0472">Membrane</keyword>
<dbReference type="Proteomes" id="UP000187185">
    <property type="component" value="Chromosome"/>
</dbReference>
<feature type="transmembrane region" description="Helical" evidence="1">
    <location>
        <begin position="90"/>
        <end position="111"/>
    </location>
</feature>
<protein>
    <submittedName>
        <fullName evidence="2">Uncharacterized protein</fullName>
    </submittedName>
</protein>
<proteinExistence type="predicted"/>
<organism evidence="2 3">
    <name type="scientific">Microbacterium aurum</name>
    <dbReference type="NCBI Taxonomy" id="36805"/>
    <lineage>
        <taxon>Bacteria</taxon>
        <taxon>Bacillati</taxon>
        <taxon>Actinomycetota</taxon>
        <taxon>Actinomycetes</taxon>
        <taxon>Micrococcales</taxon>
        <taxon>Microbacteriaceae</taxon>
        <taxon>Microbacterium</taxon>
    </lineage>
</organism>
<keyword evidence="1" id="KW-1133">Transmembrane helix</keyword>
<evidence type="ECO:0000256" key="1">
    <source>
        <dbReference type="SAM" id="Phobius"/>
    </source>
</evidence>
<dbReference type="EMBL" id="CP018762">
    <property type="protein sequence ID" value="APZ33048.1"/>
    <property type="molecule type" value="Genomic_DNA"/>
</dbReference>
<dbReference type="KEGG" id="maur:BOH66_01100"/>
<sequence length="114" mass="12031">MLAVDLLASTRENIEYRCLVSAPASGISSAENALVAARATLFPAGRECVWRAADGGLIVEQTGWLTTSAFVVCGIGALVIAILCLAAWRYLWALVPLALCLAAALVAVWWVSLL</sequence>
<gene>
    <name evidence="2" type="ORF">BOH66_01100</name>
</gene>
<reference evidence="2 3" key="1">
    <citation type="submission" date="2016-12" db="EMBL/GenBank/DDBJ databases">
        <title>Complete genome sequence of Microbacterium aurum KACC 15219.</title>
        <authorList>
            <person name="Jung Y."/>
            <person name="Shin J.-H."/>
            <person name="Lee Y.-J."/>
            <person name="Yi H."/>
            <person name="Bahn Y.-S."/>
            <person name="Kim J.F."/>
            <person name="Lee D.-W."/>
        </authorList>
    </citation>
    <scope>NUCLEOTIDE SEQUENCE [LARGE SCALE GENOMIC DNA]</scope>
    <source>
        <strain evidence="2 3">KACC 15219</strain>
    </source>
</reference>
<evidence type="ECO:0000313" key="2">
    <source>
        <dbReference type="EMBL" id="APZ33048.1"/>
    </source>
</evidence>
<name>A0A1P8U4K2_9MICO</name>
<evidence type="ECO:0000313" key="3">
    <source>
        <dbReference type="Proteomes" id="UP000187185"/>
    </source>
</evidence>
<keyword evidence="3" id="KW-1185">Reference proteome</keyword>
<accession>A0A1P8U4K2</accession>
<feature type="transmembrane region" description="Helical" evidence="1">
    <location>
        <begin position="64"/>
        <end position="83"/>
    </location>
</feature>